<dbReference type="RefSeq" id="WP_323578901.1">
    <property type="nucleotide sequence ID" value="NZ_JAYGJQ010000003.1"/>
</dbReference>
<evidence type="ECO:0008006" key="5">
    <source>
        <dbReference type="Google" id="ProtNLM"/>
    </source>
</evidence>
<feature type="compositionally biased region" description="Basic and acidic residues" evidence="1">
    <location>
        <begin position="29"/>
        <end position="39"/>
    </location>
</feature>
<feature type="signal peptide" evidence="2">
    <location>
        <begin position="1"/>
        <end position="24"/>
    </location>
</feature>
<feature type="region of interest" description="Disordered" evidence="1">
    <location>
        <begin position="28"/>
        <end position="48"/>
    </location>
</feature>
<name>A0ABU5W1S3_9BACT</name>
<proteinExistence type="predicted"/>
<dbReference type="Proteomes" id="UP001302274">
    <property type="component" value="Unassembled WGS sequence"/>
</dbReference>
<evidence type="ECO:0000256" key="2">
    <source>
        <dbReference type="SAM" id="SignalP"/>
    </source>
</evidence>
<keyword evidence="2" id="KW-0732">Signal</keyword>
<protein>
    <recommendedName>
        <fullName evidence="5">Pentapeptide MXKDX repeat protein</fullName>
    </recommendedName>
</protein>
<reference evidence="3 4" key="1">
    <citation type="submission" date="2023-11" db="EMBL/GenBank/DDBJ databases">
        <title>A Novel Polar Bacteriovorax (B. antarcticus) Isolated from the Biocrust in Antarctica.</title>
        <authorList>
            <person name="Mun W."/>
            <person name="Choi S.Y."/>
            <person name="Mitchell R.J."/>
        </authorList>
    </citation>
    <scope>NUCLEOTIDE SEQUENCE [LARGE SCALE GENOMIC DNA]</scope>
    <source>
        <strain evidence="3 4">PP10</strain>
    </source>
</reference>
<comment type="caution">
    <text evidence="3">The sequence shown here is derived from an EMBL/GenBank/DDBJ whole genome shotgun (WGS) entry which is preliminary data.</text>
</comment>
<dbReference type="EMBL" id="JAYGJQ010000003">
    <property type="protein sequence ID" value="MEA9358484.1"/>
    <property type="molecule type" value="Genomic_DNA"/>
</dbReference>
<gene>
    <name evidence="3" type="ORF">SHI21_19765</name>
</gene>
<keyword evidence="4" id="KW-1185">Reference proteome</keyword>
<feature type="chain" id="PRO_5045686825" description="Pentapeptide MXKDX repeat protein" evidence="2">
    <location>
        <begin position="25"/>
        <end position="106"/>
    </location>
</feature>
<accession>A0ABU5W1S3</accession>
<organism evidence="3 4">
    <name type="scientific">Bacteriovorax antarcticus</name>
    <dbReference type="NCBI Taxonomy" id="3088717"/>
    <lineage>
        <taxon>Bacteria</taxon>
        <taxon>Pseudomonadati</taxon>
        <taxon>Bdellovibrionota</taxon>
        <taxon>Bacteriovoracia</taxon>
        <taxon>Bacteriovoracales</taxon>
        <taxon>Bacteriovoracaceae</taxon>
        <taxon>Bacteriovorax</taxon>
    </lineage>
</organism>
<evidence type="ECO:0000313" key="4">
    <source>
        <dbReference type="Proteomes" id="UP001302274"/>
    </source>
</evidence>
<evidence type="ECO:0000256" key="1">
    <source>
        <dbReference type="SAM" id="MobiDB-lite"/>
    </source>
</evidence>
<sequence>MKAKLLTSISAITLMGLTSISVLSQEVVDQSHQDHHPDSKTMPNKNIDMKMNSKEMNGMKFEGKDGVMNKEEMTKMNLMMKDCMKIHNDAKMCDQKLMKKEKSKKN</sequence>
<evidence type="ECO:0000313" key="3">
    <source>
        <dbReference type="EMBL" id="MEA9358484.1"/>
    </source>
</evidence>